<dbReference type="SUPFAM" id="SSF56059">
    <property type="entry name" value="Glutathione synthetase ATP-binding domain-like"/>
    <property type="match status" value="1"/>
</dbReference>
<accession>A0A9Y2IAT2</accession>
<dbReference type="PROSITE" id="PS50975">
    <property type="entry name" value="ATP_GRASP"/>
    <property type="match status" value="1"/>
</dbReference>
<dbReference type="InterPro" id="IPR011761">
    <property type="entry name" value="ATP-grasp"/>
</dbReference>
<dbReference type="Gene3D" id="3.30.1490.20">
    <property type="entry name" value="ATP-grasp fold, A domain"/>
    <property type="match status" value="1"/>
</dbReference>
<dbReference type="AlphaFoldDB" id="A0A9Y2IAT2"/>
<gene>
    <name evidence="6" type="ORF">QRX50_37055</name>
</gene>
<evidence type="ECO:0000256" key="4">
    <source>
        <dbReference type="PROSITE-ProRule" id="PRU00409"/>
    </source>
</evidence>
<dbReference type="Gene3D" id="3.30.470.20">
    <property type="entry name" value="ATP-grasp fold, B domain"/>
    <property type="match status" value="1"/>
</dbReference>
<evidence type="ECO:0000313" key="7">
    <source>
        <dbReference type="Proteomes" id="UP001236014"/>
    </source>
</evidence>
<keyword evidence="1" id="KW-0436">Ligase</keyword>
<proteinExistence type="predicted"/>
<dbReference type="InterPro" id="IPR013815">
    <property type="entry name" value="ATP_grasp_subdomain_1"/>
</dbReference>
<dbReference type="KEGG" id="acab:QRX50_37055"/>
<dbReference type="GO" id="GO:0046872">
    <property type="term" value="F:metal ion binding"/>
    <property type="evidence" value="ECO:0007669"/>
    <property type="project" value="InterPro"/>
</dbReference>
<dbReference type="RefSeq" id="WP_285967730.1">
    <property type="nucleotide sequence ID" value="NZ_CP127294.1"/>
</dbReference>
<evidence type="ECO:0000256" key="1">
    <source>
        <dbReference type="ARBA" id="ARBA00022598"/>
    </source>
</evidence>
<sequence length="451" mass="49127">MEKDQNRSSGRPRVLIVGSTPNMYAFIAILRPHAEFIAATNWRNVPMTCAKSRWCDEFWPIAVPEPTEWDVSSGVPADGATAGFVSYVLELTADLRITHIIPASDQMIFWLSGHRAAFGDAGAILCCPDFAATSLVQDKVRLNEFAEQRGVPVPRRIPVGDDDAALVAVREELGFPVVVKGLTSAGSSGVRYAEDAGQLSSAVQELRKNSPAVALHEYIPGTTEPSVTFLLDKKGVPVVETWLRKVRYADSGRSCCVISVSPPPIAPAVREMARELGMMGWCAFQFKADSRSGELVLIEGNPRSGNNFKILVEIWRSLGIDVGKLTLAAWNGLPLPRHVTPPGLVGASVLEEPTAFVVALRGRLRGSSRPDNKPPGLPRFLLATLATYLRRPVVDVVTKSLLRDPLFFAAAAKHLIRLRFPQPQFVPWGDATLPLRRAKNWDLGVGVEGGE</sequence>
<dbReference type="InterPro" id="IPR052032">
    <property type="entry name" value="ATP-dep_AA_Ligase"/>
</dbReference>
<evidence type="ECO:0000313" key="6">
    <source>
        <dbReference type="EMBL" id="WIX76985.1"/>
    </source>
</evidence>
<keyword evidence="3 4" id="KW-0067">ATP-binding</keyword>
<reference evidence="6 7" key="1">
    <citation type="submission" date="2023-06" db="EMBL/GenBank/DDBJ databases">
        <authorList>
            <person name="Oyuntsetseg B."/>
            <person name="Kim S.B."/>
        </authorList>
    </citation>
    <scope>NUCLEOTIDE SEQUENCE [LARGE SCALE GENOMIC DNA]</scope>
    <source>
        <strain evidence="6 7">2-15</strain>
    </source>
</reference>
<dbReference type="Proteomes" id="UP001236014">
    <property type="component" value="Chromosome"/>
</dbReference>
<dbReference type="GO" id="GO:0016874">
    <property type="term" value="F:ligase activity"/>
    <property type="evidence" value="ECO:0007669"/>
    <property type="project" value="UniProtKB-KW"/>
</dbReference>
<dbReference type="EMBL" id="CP127294">
    <property type="protein sequence ID" value="WIX76985.1"/>
    <property type="molecule type" value="Genomic_DNA"/>
</dbReference>
<evidence type="ECO:0000256" key="3">
    <source>
        <dbReference type="ARBA" id="ARBA00022840"/>
    </source>
</evidence>
<evidence type="ECO:0000259" key="5">
    <source>
        <dbReference type="PROSITE" id="PS50975"/>
    </source>
</evidence>
<keyword evidence="7" id="KW-1185">Reference proteome</keyword>
<evidence type="ECO:0000256" key="2">
    <source>
        <dbReference type="ARBA" id="ARBA00022741"/>
    </source>
</evidence>
<dbReference type="Pfam" id="PF02786">
    <property type="entry name" value="CPSase_L_D2"/>
    <property type="match status" value="1"/>
</dbReference>
<organism evidence="6 7">
    <name type="scientific">Amycolatopsis carbonis</name>
    <dbReference type="NCBI Taxonomy" id="715471"/>
    <lineage>
        <taxon>Bacteria</taxon>
        <taxon>Bacillati</taxon>
        <taxon>Actinomycetota</taxon>
        <taxon>Actinomycetes</taxon>
        <taxon>Pseudonocardiales</taxon>
        <taxon>Pseudonocardiaceae</taxon>
        <taxon>Amycolatopsis</taxon>
    </lineage>
</organism>
<keyword evidence="2 4" id="KW-0547">Nucleotide-binding</keyword>
<dbReference type="InterPro" id="IPR005479">
    <property type="entry name" value="CPAse_ATP-bd"/>
</dbReference>
<name>A0A9Y2IAT2_9PSEU</name>
<dbReference type="PANTHER" id="PTHR43585">
    <property type="entry name" value="FUMIPYRROLE BIOSYNTHESIS PROTEIN C"/>
    <property type="match status" value="1"/>
</dbReference>
<protein>
    <submittedName>
        <fullName evidence="6">ATP-grasp domain-containing protein</fullName>
    </submittedName>
</protein>
<dbReference type="PANTHER" id="PTHR43585:SF2">
    <property type="entry name" value="ATP-GRASP ENZYME FSQD"/>
    <property type="match status" value="1"/>
</dbReference>
<feature type="domain" description="ATP-grasp" evidence="5">
    <location>
        <begin position="143"/>
        <end position="331"/>
    </location>
</feature>
<dbReference type="GO" id="GO:0005524">
    <property type="term" value="F:ATP binding"/>
    <property type="evidence" value="ECO:0007669"/>
    <property type="project" value="UniProtKB-UniRule"/>
</dbReference>